<protein>
    <submittedName>
        <fullName evidence="2">Metal dependent phosphohydrolase</fullName>
    </submittedName>
</protein>
<dbReference type="AlphaFoldDB" id="L9ZUX3"/>
<organism evidence="2 3">
    <name type="scientific">Natrinema altunense (strain JCM 12890 / CGMCC 1.3731 / AJ2)</name>
    <dbReference type="NCBI Taxonomy" id="1227494"/>
    <lineage>
        <taxon>Archaea</taxon>
        <taxon>Methanobacteriati</taxon>
        <taxon>Methanobacteriota</taxon>
        <taxon>Stenosarchaea group</taxon>
        <taxon>Halobacteria</taxon>
        <taxon>Halobacteriales</taxon>
        <taxon>Natrialbaceae</taxon>
        <taxon>Natrinema</taxon>
    </lineage>
</organism>
<name>L9ZUX3_NATA2</name>
<dbReference type="PANTHER" id="PTHR33594:SF1">
    <property type="entry name" value="HD_PDEASE DOMAIN-CONTAINING PROTEIN"/>
    <property type="match status" value="1"/>
</dbReference>
<dbReference type="GO" id="GO:0016787">
    <property type="term" value="F:hydrolase activity"/>
    <property type="evidence" value="ECO:0007669"/>
    <property type="project" value="UniProtKB-KW"/>
</dbReference>
<evidence type="ECO:0000259" key="1">
    <source>
        <dbReference type="Pfam" id="PF01966"/>
    </source>
</evidence>
<dbReference type="PATRIC" id="fig|1227494.3.peg.736"/>
<dbReference type="EMBL" id="AOIK01000012">
    <property type="protein sequence ID" value="ELY90119.1"/>
    <property type="molecule type" value="Genomic_DNA"/>
</dbReference>
<dbReference type="InterPro" id="IPR003607">
    <property type="entry name" value="HD/PDEase_dom"/>
</dbReference>
<dbReference type="Proteomes" id="UP000011511">
    <property type="component" value="Unassembled WGS sequence"/>
</dbReference>
<keyword evidence="3" id="KW-1185">Reference proteome</keyword>
<dbReference type="CDD" id="cd00077">
    <property type="entry name" value="HDc"/>
    <property type="match status" value="1"/>
</dbReference>
<keyword evidence="2" id="KW-0378">Hydrolase</keyword>
<proteinExistence type="predicted"/>
<evidence type="ECO:0000313" key="2">
    <source>
        <dbReference type="EMBL" id="ELY90119.1"/>
    </source>
</evidence>
<dbReference type="InterPro" id="IPR006674">
    <property type="entry name" value="HD_domain"/>
</dbReference>
<dbReference type="Pfam" id="PF01966">
    <property type="entry name" value="HD"/>
    <property type="match status" value="1"/>
</dbReference>
<dbReference type="Gene3D" id="1.10.3210.50">
    <property type="match status" value="1"/>
</dbReference>
<comment type="caution">
    <text evidence="2">The sequence shown here is derived from an EMBL/GenBank/DDBJ whole genome shotgun (WGS) entry which is preliminary data.</text>
</comment>
<sequence>MADEHERPVDRAVLTAAAWLHDIGHPLERRGIIENHGEWAPTEGKALLEAEAVATDRIDAIQHCLRTHSVRSYSPKPETLEAEVLFDADKLEATGAVGLVRMACIVGERSGRAGETYAVIDTPAVDGEVSSELPDITLLRDWAEERLEQLYTPSGRRLGTSRWRFMDAFFTQFANEIDIELTEYRTESTE</sequence>
<reference evidence="2 3" key="1">
    <citation type="journal article" date="2014" name="PLoS Genet.">
        <title>Phylogenetically driven sequencing of extremely halophilic archaea reveals strategies for static and dynamic osmo-response.</title>
        <authorList>
            <person name="Becker E.A."/>
            <person name="Seitzer P.M."/>
            <person name="Tritt A."/>
            <person name="Larsen D."/>
            <person name="Krusor M."/>
            <person name="Yao A.I."/>
            <person name="Wu D."/>
            <person name="Madern D."/>
            <person name="Eisen J.A."/>
            <person name="Darling A.E."/>
            <person name="Facciotti M.T."/>
        </authorList>
    </citation>
    <scope>NUCLEOTIDE SEQUENCE [LARGE SCALE GENOMIC DNA]</scope>
    <source>
        <strain evidence="2 3">JCM 12890</strain>
    </source>
</reference>
<feature type="domain" description="HD" evidence="1">
    <location>
        <begin position="2"/>
        <end position="93"/>
    </location>
</feature>
<evidence type="ECO:0000313" key="3">
    <source>
        <dbReference type="Proteomes" id="UP000011511"/>
    </source>
</evidence>
<gene>
    <name evidence="2" type="ORF">C485_03688</name>
</gene>
<accession>L9ZUX3</accession>
<dbReference type="PANTHER" id="PTHR33594">
    <property type="entry name" value="SUPERFAMILY HYDROLASE, PUTATIVE (AFU_ORTHOLOGUE AFUA_1G03035)-RELATED"/>
    <property type="match status" value="1"/>
</dbReference>
<dbReference type="SUPFAM" id="SSF109604">
    <property type="entry name" value="HD-domain/PDEase-like"/>
    <property type="match status" value="1"/>
</dbReference>